<evidence type="ECO:0000256" key="1">
    <source>
        <dbReference type="SAM" id="SignalP"/>
    </source>
</evidence>
<comment type="caution">
    <text evidence="2">The sequence shown here is derived from an EMBL/GenBank/DDBJ whole genome shotgun (WGS) entry which is preliminary data.</text>
</comment>
<evidence type="ECO:0000313" key="3">
    <source>
        <dbReference type="Proteomes" id="UP000297549"/>
    </source>
</evidence>
<sequence>MKLLLTFLLGVVTTVSALAQNFEGRILYANSYKTKLPNVTDQQWNDMMGTSQEYFVKGGSYKTIDNGTLMQWQLFPGPDTNKLYTKMSNSEAAIWNDAAVNPDEVLKAEVKKDAATILGYKCDELTLTCKSGVQKYYFTSKLALDPKLYEKHKFGNWYEVIKNTKAIPLKFVVDTPQFSMESVATEVKAMKLAAATFELPAGVKTEKSPY</sequence>
<accession>A0A4Z0Q665</accession>
<protein>
    <recommendedName>
        <fullName evidence="4">DUF4412 domain-containing protein</fullName>
    </recommendedName>
</protein>
<gene>
    <name evidence="2" type="ORF">E5K00_10490</name>
</gene>
<keyword evidence="1" id="KW-0732">Signal</keyword>
<dbReference type="EMBL" id="SRLC01000001">
    <property type="protein sequence ID" value="TGE25590.1"/>
    <property type="molecule type" value="Genomic_DNA"/>
</dbReference>
<dbReference type="RefSeq" id="WP_135463168.1">
    <property type="nucleotide sequence ID" value="NZ_SRLC01000001.1"/>
</dbReference>
<dbReference type="AlphaFoldDB" id="A0A4Z0Q665"/>
<dbReference type="Proteomes" id="UP000297549">
    <property type="component" value="Unassembled WGS sequence"/>
</dbReference>
<name>A0A4Z0Q665_9BACT</name>
<reference evidence="2 3" key="1">
    <citation type="submission" date="2019-04" db="EMBL/GenBank/DDBJ databases">
        <authorList>
            <person name="Feng G."/>
            <person name="Zhang J."/>
            <person name="Zhu H."/>
        </authorList>
    </citation>
    <scope>NUCLEOTIDE SEQUENCE [LARGE SCALE GENOMIC DNA]</scope>
    <source>
        <strain evidence="2 3">JCM 31653</strain>
    </source>
</reference>
<evidence type="ECO:0000313" key="2">
    <source>
        <dbReference type="EMBL" id="TGE25590.1"/>
    </source>
</evidence>
<feature type="chain" id="PRO_5021339076" description="DUF4412 domain-containing protein" evidence="1">
    <location>
        <begin position="20"/>
        <end position="210"/>
    </location>
</feature>
<feature type="signal peptide" evidence="1">
    <location>
        <begin position="1"/>
        <end position="19"/>
    </location>
</feature>
<keyword evidence="3" id="KW-1185">Reference proteome</keyword>
<evidence type="ECO:0008006" key="4">
    <source>
        <dbReference type="Google" id="ProtNLM"/>
    </source>
</evidence>
<proteinExistence type="predicted"/>
<dbReference type="OrthoDB" id="1377129at2"/>
<organism evidence="2 3">
    <name type="scientific">Hymenobacter aquaticus</name>
    <dbReference type="NCBI Taxonomy" id="1867101"/>
    <lineage>
        <taxon>Bacteria</taxon>
        <taxon>Pseudomonadati</taxon>
        <taxon>Bacteroidota</taxon>
        <taxon>Cytophagia</taxon>
        <taxon>Cytophagales</taxon>
        <taxon>Hymenobacteraceae</taxon>
        <taxon>Hymenobacter</taxon>
    </lineage>
</organism>